<evidence type="ECO:0000313" key="3">
    <source>
        <dbReference type="Proteomes" id="UP000319557"/>
    </source>
</evidence>
<reference evidence="2 3" key="1">
    <citation type="submission" date="2019-02" db="EMBL/GenBank/DDBJ databases">
        <title>Deep-cultivation of Planctomycetes and their phenomic and genomic characterization uncovers novel biology.</title>
        <authorList>
            <person name="Wiegand S."/>
            <person name="Jogler M."/>
            <person name="Boedeker C."/>
            <person name="Pinto D."/>
            <person name="Vollmers J."/>
            <person name="Rivas-Marin E."/>
            <person name="Kohn T."/>
            <person name="Peeters S.H."/>
            <person name="Heuer A."/>
            <person name="Rast P."/>
            <person name="Oberbeckmann S."/>
            <person name="Bunk B."/>
            <person name="Jeske O."/>
            <person name="Meyerdierks A."/>
            <person name="Storesund J.E."/>
            <person name="Kallscheuer N."/>
            <person name="Luecker S."/>
            <person name="Lage O.M."/>
            <person name="Pohl T."/>
            <person name="Merkel B.J."/>
            <person name="Hornburger P."/>
            <person name="Mueller R.-W."/>
            <person name="Bruemmer F."/>
            <person name="Labrenz M."/>
            <person name="Spormann A.M."/>
            <person name="Op den Camp H."/>
            <person name="Overmann J."/>
            <person name="Amann R."/>
            <person name="Jetten M.S.M."/>
            <person name="Mascher T."/>
            <person name="Medema M.H."/>
            <person name="Devos D.P."/>
            <person name="Kaster A.-K."/>
            <person name="Ovreas L."/>
            <person name="Rohde M."/>
            <person name="Galperin M.Y."/>
            <person name="Jogler C."/>
        </authorList>
    </citation>
    <scope>NUCLEOTIDE SEQUENCE [LARGE SCALE GENOMIC DNA]</scope>
    <source>
        <strain evidence="2 3">EC9</strain>
    </source>
</reference>
<keyword evidence="1" id="KW-1133">Transmembrane helix</keyword>
<dbReference type="PROSITE" id="PS00409">
    <property type="entry name" value="PROKAR_NTER_METHYL"/>
    <property type="match status" value="1"/>
</dbReference>
<dbReference type="Pfam" id="PF07963">
    <property type="entry name" value="N_methyl"/>
    <property type="match status" value="1"/>
</dbReference>
<protein>
    <recommendedName>
        <fullName evidence="4">Type II secretion system protein G</fullName>
    </recommendedName>
</protein>
<feature type="transmembrane region" description="Helical" evidence="1">
    <location>
        <begin position="20"/>
        <end position="41"/>
    </location>
</feature>
<organism evidence="2 3">
    <name type="scientific">Rosistilla ulvae</name>
    <dbReference type="NCBI Taxonomy" id="1930277"/>
    <lineage>
        <taxon>Bacteria</taxon>
        <taxon>Pseudomonadati</taxon>
        <taxon>Planctomycetota</taxon>
        <taxon>Planctomycetia</taxon>
        <taxon>Pirellulales</taxon>
        <taxon>Pirellulaceae</taxon>
        <taxon>Rosistilla</taxon>
    </lineage>
</organism>
<dbReference type="AlphaFoldDB" id="A0A517LY66"/>
<name>A0A517LY66_9BACT</name>
<proteinExistence type="predicted"/>
<evidence type="ECO:0000313" key="2">
    <source>
        <dbReference type="EMBL" id="QDS87575.1"/>
    </source>
</evidence>
<dbReference type="KEGG" id="ruv:EC9_17540"/>
<keyword evidence="3" id="KW-1185">Reference proteome</keyword>
<accession>A0A517LY66</accession>
<evidence type="ECO:0008006" key="4">
    <source>
        <dbReference type="Google" id="ProtNLM"/>
    </source>
</evidence>
<dbReference type="InterPro" id="IPR012902">
    <property type="entry name" value="N_methyl_site"/>
</dbReference>
<dbReference type="OrthoDB" id="253619at2"/>
<dbReference type="SUPFAM" id="SSF54523">
    <property type="entry name" value="Pili subunits"/>
    <property type="match status" value="1"/>
</dbReference>
<dbReference type="EMBL" id="CP036261">
    <property type="protein sequence ID" value="QDS87575.1"/>
    <property type="molecule type" value="Genomic_DNA"/>
</dbReference>
<dbReference type="Proteomes" id="UP000319557">
    <property type="component" value="Chromosome"/>
</dbReference>
<keyword evidence="1" id="KW-0472">Membrane</keyword>
<evidence type="ECO:0000256" key="1">
    <source>
        <dbReference type="SAM" id="Phobius"/>
    </source>
</evidence>
<keyword evidence="1" id="KW-0812">Transmembrane</keyword>
<dbReference type="NCBIfam" id="TIGR02532">
    <property type="entry name" value="IV_pilin_GFxxxE"/>
    <property type="match status" value="1"/>
</dbReference>
<dbReference type="RefSeq" id="WP_145344020.1">
    <property type="nucleotide sequence ID" value="NZ_CP036261.1"/>
</dbReference>
<dbReference type="Gene3D" id="3.30.700.10">
    <property type="entry name" value="Glycoprotein, Type 4 Pilin"/>
    <property type="match status" value="1"/>
</dbReference>
<sequence>MNSPSVKNRLMRQGFTLVELLVAMALVSILAVMVTVALNSAQQDARLARTRSLVQRIDEILQYKMEEYKTRKLPVQLPQSSTTVEMTVPPVEVSRVRMMMMRDLMRMEMPDRRSDLVNYVPSTPVAMGPMNIRAIVNRTDSAGAALGAIATSIAWTTPSKFANYIRRLPSDFDDWTAEHESSECLYLILSTTTLNGVSALDLISPANVTDLDDDNMPEIVDPWGNPISWVRWPAGSPSSVVTKAGEDEFDLLNSDWGYGPASGISPSFSLRPLVMSPGLDGELGVVTTQFPTTPYAQMMWPVSDTDGKPRPVSGSSYPYIDPFNRQVSEALPGAVISEDSIADNVLSYDL</sequence>
<gene>
    <name evidence="2" type="ORF">EC9_17540</name>
</gene>
<dbReference type="InterPro" id="IPR045584">
    <property type="entry name" value="Pilin-like"/>
</dbReference>